<feature type="domain" description="Bulb-type lectin" evidence="2">
    <location>
        <begin position="263"/>
        <end position="373"/>
    </location>
</feature>
<sequence>MARPLSLALLTLSALLLGHFTPPCEATNILYRDYDTLYAGYSLTQDNYKLTMEPDCNLVLYDNGRQIWSSKTGNEGRACRAKLERDGRLSIYPANGGNSIWNTEKPGSVSDADYALILQVDRNVVIYGPAKWETNTESTSIDDENPNNILGTNEILYAESSLTYGHYKLAMQVDCNLVVYDKGDAVWHTNTAGKGFRNCFLKMQSDGDLVIYSKNGRHQLWSSGTRVGGRKNYNLVLQPNGNVVIYGPAIFHTNTATMKSAIKGIAMVTEILYVEQSLTYAHYTLAKQVDCNLVVYDKENAVWHTNTAGKGYRDCYLKQSDGDLVVYSKDGSHRLWSSHTGDGGYKNYELILQPNRNVVIYGRAIWQANTQAVSNHTNDIVMVTEV</sequence>
<feature type="domain" description="Bulb-type lectin" evidence="2">
    <location>
        <begin position="28"/>
        <end position="139"/>
    </location>
</feature>
<reference evidence="3" key="2">
    <citation type="submission" date="2023-06" db="EMBL/GenBank/DDBJ databases">
        <authorList>
            <person name="Ma L."/>
            <person name="Liu K.-W."/>
            <person name="Li Z."/>
            <person name="Hsiao Y.-Y."/>
            <person name="Qi Y."/>
            <person name="Fu T."/>
            <person name="Tang G."/>
            <person name="Zhang D."/>
            <person name="Sun W.-H."/>
            <person name="Liu D.-K."/>
            <person name="Li Y."/>
            <person name="Chen G.-Z."/>
            <person name="Liu X.-D."/>
            <person name="Liao X.-Y."/>
            <person name="Jiang Y.-T."/>
            <person name="Yu X."/>
            <person name="Hao Y."/>
            <person name="Huang J."/>
            <person name="Zhao X.-W."/>
            <person name="Ke S."/>
            <person name="Chen Y.-Y."/>
            <person name="Wu W.-L."/>
            <person name="Hsu J.-L."/>
            <person name="Lin Y.-F."/>
            <person name="Huang M.-D."/>
            <person name="Li C.-Y."/>
            <person name="Huang L."/>
            <person name="Wang Z.-W."/>
            <person name="Zhao X."/>
            <person name="Zhong W.-Y."/>
            <person name="Peng D.-H."/>
            <person name="Ahmad S."/>
            <person name="Lan S."/>
            <person name="Zhang J.-S."/>
            <person name="Tsai W.-C."/>
            <person name="Van De Peer Y."/>
            <person name="Liu Z.-J."/>
        </authorList>
    </citation>
    <scope>NUCLEOTIDE SEQUENCE</scope>
    <source>
        <strain evidence="3">CP</strain>
        <tissue evidence="3">Leaves</tissue>
    </source>
</reference>
<keyword evidence="4" id="KW-1185">Reference proteome</keyword>
<name>A0AAV9DAV7_ACOCL</name>
<evidence type="ECO:0000259" key="2">
    <source>
        <dbReference type="PROSITE" id="PS50927"/>
    </source>
</evidence>
<feature type="signal peptide" evidence="1">
    <location>
        <begin position="1"/>
        <end position="26"/>
    </location>
</feature>
<dbReference type="Proteomes" id="UP001180020">
    <property type="component" value="Unassembled WGS sequence"/>
</dbReference>
<dbReference type="InterPro" id="IPR001480">
    <property type="entry name" value="Bulb-type_lectin_dom"/>
</dbReference>
<accession>A0AAV9DAV7</accession>
<organism evidence="3 4">
    <name type="scientific">Acorus calamus</name>
    <name type="common">Sweet flag</name>
    <dbReference type="NCBI Taxonomy" id="4465"/>
    <lineage>
        <taxon>Eukaryota</taxon>
        <taxon>Viridiplantae</taxon>
        <taxon>Streptophyta</taxon>
        <taxon>Embryophyta</taxon>
        <taxon>Tracheophyta</taxon>
        <taxon>Spermatophyta</taxon>
        <taxon>Magnoliopsida</taxon>
        <taxon>Liliopsida</taxon>
        <taxon>Acoraceae</taxon>
        <taxon>Acorus</taxon>
    </lineage>
</organism>
<dbReference type="Gene3D" id="2.90.10.10">
    <property type="entry name" value="Bulb-type lectin domain"/>
    <property type="match status" value="3"/>
</dbReference>
<reference evidence="3" key="1">
    <citation type="journal article" date="2023" name="Nat. Commun.">
        <title>Diploid and tetraploid genomes of Acorus and the evolution of monocots.</title>
        <authorList>
            <person name="Ma L."/>
            <person name="Liu K.W."/>
            <person name="Li Z."/>
            <person name="Hsiao Y.Y."/>
            <person name="Qi Y."/>
            <person name="Fu T."/>
            <person name="Tang G.D."/>
            <person name="Zhang D."/>
            <person name="Sun W.H."/>
            <person name="Liu D.K."/>
            <person name="Li Y."/>
            <person name="Chen G.Z."/>
            <person name="Liu X.D."/>
            <person name="Liao X.Y."/>
            <person name="Jiang Y.T."/>
            <person name="Yu X."/>
            <person name="Hao Y."/>
            <person name="Huang J."/>
            <person name="Zhao X.W."/>
            <person name="Ke S."/>
            <person name="Chen Y.Y."/>
            <person name="Wu W.L."/>
            <person name="Hsu J.L."/>
            <person name="Lin Y.F."/>
            <person name="Huang M.D."/>
            <person name="Li C.Y."/>
            <person name="Huang L."/>
            <person name="Wang Z.W."/>
            <person name="Zhao X."/>
            <person name="Zhong W.Y."/>
            <person name="Peng D.H."/>
            <person name="Ahmad S."/>
            <person name="Lan S."/>
            <person name="Zhang J.S."/>
            <person name="Tsai W.C."/>
            <person name="Van de Peer Y."/>
            <person name="Liu Z.J."/>
        </authorList>
    </citation>
    <scope>NUCLEOTIDE SEQUENCE</scope>
    <source>
        <strain evidence="3">CP</strain>
    </source>
</reference>
<feature type="domain" description="Bulb-type lectin" evidence="2">
    <location>
        <begin position="147"/>
        <end position="258"/>
    </location>
</feature>
<dbReference type="GO" id="GO:0051707">
    <property type="term" value="P:response to other organism"/>
    <property type="evidence" value="ECO:0007669"/>
    <property type="project" value="UniProtKB-ARBA"/>
</dbReference>
<gene>
    <name evidence="3" type="primary">CUR09</name>
    <name evidence="3" type="ORF">QJS10_CPB14g00722</name>
</gene>
<evidence type="ECO:0000256" key="1">
    <source>
        <dbReference type="SAM" id="SignalP"/>
    </source>
</evidence>
<dbReference type="SUPFAM" id="SSF51110">
    <property type="entry name" value="alpha-D-mannose-specific plant lectins"/>
    <property type="match status" value="3"/>
</dbReference>
<protein>
    <submittedName>
        <fullName evidence="3">Curculin-1</fullName>
    </submittedName>
</protein>
<feature type="chain" id="PRO_5043989969" evidence="1">
    <location>
        <begin position="27"/>
        <end position="386"/>
    </location>
</feature>
<evidence type="ECO:0000313" key="4">
    <source>
        <dbReference type="Proteomes" id="UP001180020"/>
    </source>
</evidence>
<dbReference type="AlphaFoldDB" id="A0AAV9DAV7"/>
<comment type="caution">
    <text evidence="3">The sequence shown here is derived from an EMBL/GenBank/DDBJ whole genome shotgun (WGS) entry which is preliminary data.</text>
</comment>
<dbReference type="EMBL" id="JAUJYO010000014">
    <property type="protein sequence ID" value="KAK1298746.1"/>
    <property type="molecule type" value="Genomic_DNA"/>
</dbReference>
<dbReference type="CDD" id="cd00028">
    <property type="entry name" value="B_lectin"/>
    <property type="match status" value="2"/>
</dbReference>
<dbReference type="SMART" id="SM00108">
    <property type="entry name" value="B_lectin"/>
    <property type="match status" value="3"/>
</dbReference>
<dbReference type="PROSITE" id="PS50927">
    <property type="entry name" value="BULB_LECTIN"/>
    <property type="match status" value="3"/>
</dbReference>
<dbReference type="InterPro" id="IPR036426">
    <property type="entry name" value="Bulb-type_lectin_dom_sf"/>
</dbReference>
<evidence type="ECO:0000313" key="3">
    <source>
        <dbReference type="EMBL" id="KAK1298746.1"/>
    </source>
</evidence>
<keyword evidence="1" id="KW-0732">Signal</keyword>
<proteinExistence type="predicted"/>